<evidence type="ECO:0000313" key="7">
    <source>
        <dbReference type="EMBL" id="KAK7842388.1"/>
    </source>
</evidence>
<dbReference type="GO" id="GO:0009969">
    <property type="term" value="P:xyloglucan biosynthetic process"/>
    <property type="evidence" value="ECO:0007669"/>
    <property type="project" value="TreeGrafter"/>
</dbReference>
<keyword evidence="4" id="KW-0812">Transmembrane</keyword>
<dbReference type="GO" id="GO:0000139">
    <property type="term" value="C:Golgi membrane"/>
    <property type="evidence" value="ECO:0007669"/>
    <property type="project" value="UniProtKB-SubCell"/>
</dbReference>
<dbReference type="GO" id="GO:0005768">
    <property type="term" value="C:endosome"/>
    <property type="evidence" value="ECO:0007669"/>
    <property type="project" value="TreeGrafter"/>
</dbReference>
<comment type="caution">
    <text evidence="7">The sequence shown here is derived from an EMBL/GenBank/DDBJ whole genome shotgun (WGS) entry which is preliminary data.</text>
</comment>
<dbReference type="Proteomes" id="UP000237347">
    <property type="component" value="Unassembled WGS sequence"/>
</dbReference>
<evidence type="ECO:0000256" key="1">
    <source>
        <dbReference type="ARBA" id="ARBA00004323"/>
    </source>
</evidence>
<accession>A0AAW0KS20</accession>
<sequence>MVYHHKNWIGLNTGLFLLRNLQWVLDILDAWAPMGPKGKIRDEAGKVLARELRDRPVFEANDQSAMREWGSKVYLESVYYLHSYWAILVDGYEGMMKNYHPGLVDHRWPLVTHFVGCKPCVKFADYPMESCLRQMDRAFNFGDN</sequence>
<evidence type="ECO:0000256" key="6">
    <source>
        <dbReference type="SAM" id="SignalP"/>
    </source>
</evidence>
<keyword evidence="2" id="KW-0328">Glycosyltransferase</keyword>
<evidence type="ECO:0000256" key="5">
    <source>
        <dbReference type="ARBA" id="ARBA00023034"/>
    </source>
</evidence>
<comment type="subcellular location">
    <subcellularLocation>
        <location evidence="1">Golgi apparatus membrane</location>
        <topology evidence="1">Single-pass type II membrane protein</topology>
    </subcellularLocation>
</comment>
<evidence type="ECO:0000256" key="2">
    <source>
        <dbReference type="ARBA" id="ARBA00022676"/>
    </source>
</evidence>
<dbReference type="InterPro" id="IPR008630">
    <property type="entry name" value="Glyco_trans_34"/>
</dbReference>
<dbReference type="PANTHER" id="PTHR31311">
    <property type="entry name" value="XYLOGLUCAN 6-XYLOSYLTRANSFERASE 5-RELATED-RELATED"/>
    <property type="match status" value="1"/>
</dbReference>
<keyword evidence="8" id="KW-1185">Reference proteome</keyword>
<name>A0AAW0KS20_QUESU</name>
<proteinExistence type="predicted"/>
<evidence type="ECO:0000256" key="3">
    <source>
        <dbReference type="ARBA" id="ARBA00022679"/>
    </source>
</evidence>
<dbReference type="PANTHER" id="PTHR31311:SF5">
    <property type="entry name" value="XYLOGLUCAN 6-XYLOSYLTRANSFERASE 2"/>
    <property type="match status" value="1"/>
</dbReference>
<protein>
    <submittedName>
        <fullName evidence="7">Xyloglucan 6-xylosyltransferase 2</fullName>
    </submittedName>
</protein>
<dbReference type="GO" id="GO:0033843">
    <property type="term" value="F:xyloglucan 6-xylosyltransferase activity"/>
    <property type="evidence" value="ECO:0007669"/>
    <property type="project" value="TreeGrafter"/>
</dbReference>
<gene>
    <name evidence="7" type="primary">XXT2_0</name>
    <name evidence="7" type="ORF">CFP56_014065</name>
</gene>
<keyword evidence="4" id="KW-0735">Signal-anchor</keyword>
<reference evidence="7 8" key="1">
    <citation type="journal article" date="2018" name="Sci. Data">
        <title>The draft genome sequence of cork oak.</title>
        <authorList>
            <person name="Ramos A.M."/>
            <person name="Usie A."/>
            <person name="Barbosa P."/>
            <person name="Barros P.M."/>
            <person name="Capote T."/>
            <person name="Chaves I."/>
            <person name="Simoes F."/>
            <person name="Abreu I."/>
            <person name="Carrasquinho I."/>
            <person name="Faro C."/>
            <person name="Guimaraes J.B."/>
            <person name="Mendonca D."/>
            <person name="Nobrega F."/>
            <person name="Rodrigues L."/>
            <person name="Saibo N.J.M."/>
            <person name="Varela M.C."/>
            <person name="Egas C."/>
            <person name="Matos J."/>
            <person name="Miguel C.M."/>
            <person name="Oliveira M.M."/>
            <person name="Ricardo C.P."/>
            <person name="Goncalves S."/>
        </authorList>
    </citation>
    <scope>NUCLEOTIDE SEQUENCE [LARGE SCALE GENOMIC DNA]</scope>
    <source>
        <strain evidence="8">cv. HL8</strain>
    </source>
</reference>
<dbReference type="GO" id="GO:0016758">
    <property type="term" value="F:hexosyltransferase activity"/>
    <property type="evidence" value="ECO:0007669"/>
    <property type="project" value="TreeGrafter"/>
</dbReference>
<dbReference type="Pfam" id="PF05637">
    <property type="entry name" value="Glyco_transf_34"/>
    <property type="match status" value="1"/>
</dbReference>
<keyword evidence="6" id="KW-0732">Signal</keyword>
<dbReference type="GO" id="GO:0005802">
    <property type="term" value="C:trans-Golgi network"/>
    <property type="evidence" value="ECO:0007669"/>
    <property type="project" value="TreeGrafter"/>
</dbReference>
<evidence type="ECO:0000256" key="4">
    <source>
        <dbReference type="ARBA" id="ARBA00022968"/>
    </source>
</evidence>
<keyword evidence="5" id="KW-0333">Golgi apparatus</keyword>
<dbReference type="GO" id="GO:0035252">
    <property type="term" value="F:UDP-xylosyltransferase activity"/>
    <property type="evidence" value="ECO:0007669"/>
    <property type="project" value="TreeGrafter"/>
</dbReference>
<dbReference type="AlphaFoldDB" id="A0AAW0KS20"/>
<dbReference type="EMBL" id="PKMF04000222">
    <property type="protein sequence ID" value="KAK7842388.1"/>
    <property type="molecule type" value="Genomic_DNA"/>
</dbReference>
<evidence type="ECO:0000313" key="8">
    <source>
        <dbReference type="Proteomes" id="UP000237347"/>
    </source>
</evidence>
<keyword evidence="3" id="KW-0808">Transferase</keyword>
<feature type="signal peptide" evidence="6">
    <location>
        <begin position="1"/>
        <end position="26"/>
    </location>
</feature>
<feature type="chain" id="PRO_5043586853" evidence="6">
    <location>
        <begin position="27"/>
        <end position="144"/>
    </location>
</feature>
<organism evidence="7 8">
    <name type="scientific">Quercus suber</name>
    <name type="common">Cork oak</name>
    <dbReference type="NCBI Taxonomy" id="58331"/>
    <lineage>
        <taxon>Eukaryota</taxon>
        <taxon>Viridiplantae</taxon>
        <taxon>Streptophyta</taxon>
        <taxon>Embryophyta</taxon>
        <taxon>Tracheophyta</taxon>
        <taxon>Spermatophyta</taxon>
        <taxon>Magnoliopsida</taxon>
        <taxon>eudicotyledons</taxon>
        <taxon>Gunneridae</taxon>
        <taxon>Pentapetalae</taxon>
        <taxon>rosids</taxon>
        <taxon>fabids</taxon>
        <taxon>Fagales</taxon>
        <taxon>Fagaceae</taxon>
        <taxon>Quercus</taxon>
    </lineage>
</organism>